<dbReference type="OrthoDB" id="396512at2"/>
<dbReference type="AlphaFoldDB" id="A0A174YZP6"/>
<organism evidence="2 3">
    <name type="scientific">[Ruminococcus] torques</name>
    <dbReference type="NCBI Taxonomy" id="33039"/>
    <lineage>
        <taxon>Bacteria</taxon>
        <taxon>Bacillati</taxon>
        <taxon>Bacillota</taxon>
        <taxon>Clostridia</taxon>
        <taxon>Lachnospirales</taxon>
        <taxon>Lachnospiraceae</taxon>
        <taxon>Mediterraneibacter</taxon>
    </lineage>
</organism>
<dbReference type="CDD" id="cd06433">
    <property type="entry name" value="GT_2_WfgS_like"/>
    <property type="match status" value="1"/>
</dbReference>
<dbReference type="PANTHER" id="PTHR22916">
    <property type="entry name" value="GLYCOSYLTRANSFERASE"/>
    <property type="match status" value="1"/>
</dbReference>
<dbReference type="RefSeq" id="WP_055170416.1">
    <property type="nucleotide sequence ID" value="NZ_CZBX01000001.1"/>
</dbReference>
<evidence type="ECO:0000313" key="3">
    <source>
        <dbReference type="Proteomes" id="UP000078383"/>
    </source>
</evidence>
<name>A0A174YZP6_9FIRM</name>
<dbReference type="SUPFAM" id="SSF53448">
    <property type="entry name" value="Nucleotide-diphospho-sugar transferases"/>
    <property type="match status" value="1"/>
</dbReference>
<dbReference type="GO" id="GO:0016757">
    <property type="term" value="F:glycosyltransferase activity"/>
    <property type="evidence" value="ECO:0007669"/>
    <property type="project" value="UniProtKB-KW"/>
</dbReference>
<evidence type="ECO:0000313" key="2">
    <source>
        <dbReference type="EMBL" id="CUQ80604.1"/>
    </source>
</evidence>
<proteinExistence type="predicted"/>
<accession>A0A174YZP6</accession>
<evidence type="ECO:0000259" key="1">
    <source>
        <dbReference type="Pfam" id="PF00535"/>
    </source>
</evidence>
<dbReference type="PANTHER" id="PTHR22916:SF67">
    <property type="entry name" value="COLANIC ACID BIOSYNTHESIS GLYCOSYL TRANSFERASE WCAE-RELATED"/>
    <property type="match status" value="1"/>
</dbReference>
<sequence>MKKGKAMKNVLITIISVSYNCKKDVEKTIESLKTQTYKNFEYLVIDGKSKDGTVEEIEKHRKCFKYMTIFSEPDKGIYDAMNKGVSKASGKYIFFLNFGDCFCNENVLNDMVQKMKSNADIYYGDIEKNGIITVQKNKATIFNCVYREYMICHQSIFAKREVLCRYPFDIQYRLCADRDWLTKILKNNYTVEYVNKAICKYDITGQSSDPQKFMEESKKVSIKYGGEKAKIFIKVKRYFGKVKNLLLGWF</sequence>
<dbReference type="EC" id="2.4.1.-" evidence="2"/>
<dbReference type="EMBL" id="CZBX01000001">
    <property type="protein sequence ID" value="CUQ80604.1"/>
    <property type="molecule type" value="Genomic_DNA"/>
</dbReference>
<dbReference type="Pfam" id="PF00535">
    <property type="entry name" value="Glycos_transf_2"/>
    <property type="match status" value="1"/>
</dbReference>
<dbReference type="InterPro" id="IPR029044">
    <property type="entry name" value="Nucleotide-diphossugar_trans"/>
</dbReference>
<protein>
    <submittedName>
        <fullName evidence="2">PGL/p-HBAD biosynthesis glycosyltransferase Rv2957/MT3031</fullName>
        <ecNumber evidence="2">2.4.1.-</ecNumber>
    </submittedName>
</protein>
<dbReference type="Gene3D" id="3.90.550.10">
    <property type="entry name" value="Spore Coat Polysaccharide Biosynthesis Protein SpsA, Chain A"/>
    <property type="match status" value="1"/>
</dbReference>
<feature type="domain" description="Glycosyltransferase 2-like" evidence="1">
    <location>
        <begin position="13"/>
        <end position="147"/>
    </location>
</feature>
<dbReference type="Proteomes" id="UP000078383">
    <property type="component" value="Unassembled WGS sequence"/>
</dbReference>
<keyword evidence="2" id="KW-0808">Transferase</keyword>
<dbReference type="InterPro" id="IPR001173">
    <property type="entry name" value="Glyco_trans_2-like"/>
</dbReference>
<gene>
    <name evidence="2" type="ORF">ERS852502_00047</name>
</gene>
<reference evidence="2 3" key="1">
    <citation type="submission" date="2015-09" db="EMBL/GenBank/DDBJ databases">
        <authorList>
            <consortium name="Pathogen Informatics"/>
        </authorList>
    </citation>
    <scope>NUCLEOTIDE SEQUENCE [LARGE SCALE GENOMIC DNA]</scope>
    <source>
        <strain evidence="2 3">2789STDY5834889</strain>
    </source>
</reference>
<keyword evidence="2" id="KW-0328">Glycosyltransferase</keyword>